<organism evidence="4 5">
    <name type="scientific">Flavobacterium pallidum</name>
    <dbReference type="NCBI Taxonomy" id="2172098"/>
    <lineage>
        <taxon>Bacteria</taxon>
        <taxon>Pseudomonadati</taxon>
        <taxon>Bacteroidota</taxon>
        <taxon>Flavobacteriia</taxon>
        <taxon>Flavobacteriales</taxon>
        <taxon>Flavobacteriaceae</taxon>
        <taxon>Flavobacterium</taxon>
    </lineage>
</organism>
<dbReference type="Proteomes" id="UP000244937">
    <property type="component" value="Chromosome"/>
</dbReference>
<gene>
    <name evidence="4" type="ORF">HYN49_06880</name>
</gene>
<keyword evidence="1 2" id="KW-0732">Signal</keyword>
<dbReference type="Pfam" id="PF18962">
    <property type="entry name" value="Por_Secre_tail"/>
    <property type="match status" value="1"/>
</dbReference>
<feature type="signal peptide" evidence="2">
    <location>
        <begin position="1"/>
        <end position="20"/>
    </location>
</feature>
<evidence type="ECO:0000313" key="5">
    <source>
        <dbReference type="Proteomes" id="UP000244937"/>
    </source>
</evidence>
<dbReference type="InterPro" id="IPR026444">
    <property type="entry name" value="Secre_tail"/>
</dbReference>
<dbReference type="NCBIfam" id="TIGR04183">
    <property type="entry name" value="Por_Secre_tail"/>
    <property type="match status" value="1"/>
</dbReference>
<dbReference type="EMBL" id="CP029187">
    <property type="protein sequence ID" value="AWI25642.1"/>
    <property type="molecule type" value="Genomic_DNA"/>
</dbReference>
<accession>A0A2S1SH18</accession>
<name>A0A2S1SH18_9FLAO</name>
<keyword evidence="5" id="KW-1185">Reference proteome</keyword>
<protein>
    <recommendedName>
        <fullName evidence="3">Secretion system C-terminal sorting domain-containing protein</fullName>
    </recommendedName>
</protein>
<dbReference type="RefSeq" id="WP_108903428.1">
    <property type="nucleotide sequence ID" value="NZ_CP029187.1"/>
</dbReference>
<feature type="chain" id="PRO_5015566508" description="Secretion system C-terminal sorting domain-containing protein" evidence="2">
    <location>
        <begin position="21"/>
        <end position="597"/>
    </location>
</feature>
<evidence type="ECO:0000259" key="3">
    <source>
        <dbReference type="Pfam" id="PF18962"/>
    </source>
</evidence>
<proteinExistence type="predicted"/>
<reference evidence="4 5" key="1">
    <citation type="submission" date="2018-05" db="EMBL/GenBank/DDBJ databases">
        <title>Genome sequencing of Flavobacterium sp. HYN0049.</title>
        <authorList>
            <person name="Yi H."/>
            <person name="Baek C."/>
        </authorList>
    </citation>
    <scope>NUCLEOTIDE SEQUENCE [LARGE SCALE GENOMIC DNA]</scope>
    <source>
        <strain evidence="4 5">HYN0049</strain>
    </source>
</reference>
<dbReference type="KEGG" id="fpal:HYN49_06880"/>
<dbReference type="AlphaFoldDB" id="A0A2S1SH18"/>
<evidence type="ECO:0000256" key="2">
    <source>
        <dbReference type="SAM" id="SignalP"/>
    </source>
</evidence>
<sequence>MMKKYLLSIALVAISAKAFSQDAPLVHANVDSPYGVCDPEACITLTASLENIKETTGYDVNQITYQNLYPYDGGTVIPPVDDDVFGPAFPLGFNFCFYGNTYSSVYIGTNGVISFNAPATGNFCPWQFNTAIPDAAFPIRNAIYGVYQDTYILPSGDGINGSYTIDTNTQNVNYYTGGTAPNRYLVVNFNKLPQYSCGIANLQTSQIVLHESSNIIDVYVKSRVSCDNWNQGNGLIGIQNAEGTLASVPTNRNTGAWSITNEAWRFLPNGNDLSATAFQWSKNGVVIDSAIENSLTVCEDVPGTYDVTITYTDCAGIAGSVTATSSIQDDSVVLEALAEPVDLSICTDVETAIFDLSSNTAIILGAVDPMNYEVNYYNSYQDALDWNNSNISNSALASYMGTDGEEIYVRISDITGPGCAVVKSFTLEIEPFTVTPEGDTEQDFEAGDTLEDLEVDGENVSWWDAPQAGNELPATTPLVDGTTYYAESENENGCPNTENRMAAERLAVTVTQIALGTPEWTGSKFSVAPNPVKDILSVNAPQSIYSLEVYNLIGQRVLNASPNTPQAQINLSSLAAGTYLMKVGAGNRVKTVKIVKE</sequence>
<evidence type="ECO:0000313" key="4">
    <source>
        <dbReference type="EMBL" id="AWI25642.1"/>
    </source>
</evidence>
<feature type="domain" description="Secretion system C-terminal sorting" evidence="3">
    <location>
        <begin position="529"/>
        <end position="595"/>
    </location>
</feature>
<dbReference type="OrthoDB" id="9765926at2"/>
<evidence type="ECO:0000256" key="1">
    <source>
        <dbReference type="ARBA" id="ARBA00022729"/>
    </source>
</evidence>